<accession>A0ABS5XWD4</accession>
<keyword evidence="2" id="KW-1185">Reference proteome</keyword>
<dbReference type="Proteomes" id="UP000740605">
    <property type="component" value="Unassembled WGS sequence"/>
</dbReference>
<evidence type="ECO:0000313" key="1">
    <source>
        <dbReference type="EMBL" id="MBT8798474.1"/>
    </source>
</evidence>
<organism evidence="1 2">
    <name type="scientific">Microbacterium flavum</name>
    <dbReference type="NCBI Taxonomy" id="415216"/>
    <lineage>
        <taxon>Bacteria</taxon>
        <taxon>Bacillati</taxon>
        <taxon>Actinomycetota</taxon>
        <taxon>Actinomycetes</taxon>
        <taxon>Micrococcales</taxon>
        <taxon>Microbacteriaceae</taxon>
        <taxon>Microbacterium</taxon>
    </lineage>
</organism>
<name>A0ABS5XWD4_9MICO</name>
<dbReference type="RefSeq" id="WP_215487701.1">
    <property type="nucleotide sequence ID" value="NZ_BAAAPJ010000006.1"/>
</dbReference>
<evidence type="ECO:0000313" key="2">
    <source>
        <dbReference type="Proteomes" id="UP000740605"/>
    </source>
</evidence>
<gene>
    <name evidence="1" type="ORF">J0P97_10360</name>
</gene>
<proteinExistence type="predicted"/>
<dbReference type="EMBL" id="JAFLHG010000008">
    <property type="protein sequence ID" value="MBT8798474.1"/>
    <property type="molecule type" value="Genomic_DNA"/>
</dbReference>
<protein>
    <submittedName>
        <fullName evidence="1">Uncharacterized protein</fullName>
    </submittedName>
</protein>
<reference evidence="1 2" key="1">
    <citation type="submission" date="2021-03" db="EMBL/GenBank/DDBJ databases">
        <title>Microbacterium pauli sp. nov., isolated from microfiltered milk.</title>
        <authorList>
            <person name="Bellassi P."/>
            <person name="Fontana A."/>
            <person name="Callegari M.L."/>
            <person name="Lorenzo M."/>
            <person name="Cappa F."/>
        </authorList>
    </citation>
    <scope>NUCLEOTIDE SEQUENCE [LARGE SCALE GENOMIC DNA]</scope>
    <source>
        <strain evidence="1 2">DSM 18909</strain>
    </source>
</reference>
<comment type="caution">
    <text evidence="1">The sequence shown here is derived from an EMBL/GenBank/DDBJ whole genome shotgun (WGS) entry which is preliminary data.</text>
</comment>
<sequence>MNEITGTIKWPRAVWSPPDVVPSTVSQCFRVTANLRTVTPLTGGGFGGVSESLVPAVEGEIIDVQVGDESVLARYRIANPPRNRELRITCLASIPGVTTEFSVGPLDPPRAIFTLDANSPSRSDVDFIGAVWRGPR</sequence>